<dbReference type="Pfam" id="PF03110">
    <property type="entry name" value="SBP"/>
    <property type="match status" value="1"/>
</dbReference>
<keyword evidence="6" id="KW-0238">DNA-binding</keyword>
<evidence type="ECO:0000256" key="2">
    <source>
        <dbReference type="ARBA" id="ARBA00022723"/>
    </source>
</evidence>
<evidence type="ECO:0000256" key="5">
    <source>
        <dbReference type="ARBA" id="ARBA00023015"/>
    </source>
</evidence>
<keyword evidence="8" id="KW-0539">Nucleus</keyword>
<dbReference type="SUPFAM" id="SSF103612">
    <property type="entry name" value="SBT domain"/>
    <property type="match status" value="1"/>
</dbReference>
<keyword evidence="5" id="KW-0805">Transcription regulation</keyword>
<keyword evidence="4" id="KW-0862">Zinc</keyword>
<dbReference type="PROSITE" id="PS51141">
    <property type="entry name" value="ZF_SBP"/>
    <property type="match status" value="1"/>
</dbReference>
<name>A0AAN9QHZ7_CANGL</name>
<dbReference type="InterPro" id="IPR036893">
    <property type="entry name" value="SBP_sf"/>
</dbReference>
<protein>
    <recommendedName>
        <fullName evidence="11">SBP-type domain-containing protein</fullName>
    </recommendedName>
</protein>
<feature type="region of interest" description="Disordered" evidence="10">
    <location>
        <begin position="18"/>
        <end position="71"/>
    </location>
</feature>
<sequence>MDWDWKEFSWDPCGLELANGGGLELQKNEETSVDLRLGEEKTAPDTPKDPKDSKPVSSPTGSSKRSRLQNGSQNMCCSVDGCNSDLSDCREYHRRHRVCEKHSKTPVVLVGGKQQRFCQQCSRFHSLGEFDEVKRSCRKRLDGHNRRRRKPQPPSLFMAAERFMYNYKGPRILQFGNPQTYANPIMRNMWPATPKTGAESDYDPPRVLYRIDKHRQDKGDPLWQENDLKVGNGNEAIMPGTPIYQPIRSAIAPSPGGKSNRKLSSDGKPESIDSGCALYLLSTPQSQSPELSMVPSSITCPMQSPPGAANCDAAIQHECSERPKDKPNGQLLVLDANTANFHRNGMLQMGHDALVGNEDSLTLPFFWE</sequence>
<evidence type="ECO:0000256" key="4">
    <source>
        <dbReference type="ARBA" id="ARBA00022833"/>
    </source>
</evidence>
<evidence type="ECO:0000256" key="8">
    <source>
        <dbReference type="ARBA" id="ARBA00023242"/>
    </source>
</evidence>
<proteinExistence type="predicted"/>
<dbReference type="GO" id="GO:0005634">
    <property type="term" value="C:nucleus"/>
    <property type="evidence" value="ECO:0007669"/>
    <property type="project" value="UniProtKB-SubCell"/>
</dbReference>
<dbReference type="Proteomes" id="UP001367508">
    <property type="component" value="Unassembled WGS sequence"/>
</dbReference>
<evidence type="ECO:0000313" key="12">
    <source>
        <dbReference type="EMBL" id="KAK7336092.1"/>
    </source>
</evidence>
<dbReference type="GO" id="GO:0008270">
    <property type="term" value="F:zinc ion binding"/>
    <property type="evidence" value="ECO:0007669"/>
    <property type="project" value="UniProtKB-KW"/>
</dbReference>
<dbReference type="InterPro" id="IPR044817">
    <property type="entry name" value="SBP-like"/>
</dbReference>
<dbReference type="EMBL" id="JAYMYQ010000004">
    <property type="protein sequence ID" value="KAK7336092.1"/>
    <property type="molecule type" value="Genomic_DNA"/>
</dbReference>
<dbReference type="PANTHER" id="PTHR31251">
    <property type="entry name" value="SQUAMOSA PROMOTER-BINDING-LIKE PROTEIN 4"/>
    <property type="match status" value="1"/>
</dbReference>
<gene>
    <name evidence="12" type="ORF">VNO77_16623</name>
</gene>
<organism evidence="12 13">
    <name type="scientific">Canavalia gladiata</name>
    <name type="common">Sword bean</name>
    <name type="synonym">Dolichos gladiatus</name>
    <dbReference type="NCBI Taxonomy" id="3824"/>
    <lineage>
        <taxon>Eukaryota</taxon>
        <taxon>Viridiplantae</taxon>
        <taxon>Streptophyta</taxon>
        <taxon>Embryophyta</taxon>
        <taxon>Tracheophyta</taxon>
        <taxon>Spermatophyta</taxon>
        <taxon>Magnoliopsida</taxon>
        <taxon>eudicotyledons</taxon>
        <taxon>Gunneridae</taxon>
        <taxon>Pentapetalae</taxon>
        <taxon>rosids</taxon>
        <taxon>fabids</taxon>
        <taxon>Fabales</taxon>
        <taxon>Fabaceae</taxon>
        <taxon>Papilionoideae</taxon>
        <taxon>50 kb inversion clade</taxon>
        <taxon>NPAAA clade</taxon>
        <taxon>indigoferoid/millettioid clade</taxon>
        <taxon>Phaseoleae</taxon>
        <taxon>Canavalia</taxon>
    </lineage>
</organism>
<evidence type="ECO:0000256" key="9">
    <source>
        <dbReference type="PROSITE-ProRule" id="PRU00470"/>
    </source>
</evidence>
<dbReference type="AlphaFoldDB" id="A0AAN9QHZ7"/>
<dbReference type="FunFam" id="4.10.1100.10:FF:000001">
    <property type="entry name" value="Squamosa promoter-binding-like protein 14"/>
    <property type="match status" value="1"/>
</dbReference>
<evidence type="ECO:0000256" key="10">
    <source>
        <dbReference type="SAM" id="MobiDB-lite"/>
    </source>
</evidence>
<keyword evidence="13" id="KW-1185">Reference proteome</keyword>
<evidence type="ECO:0000256" key="7">
    <source>
        <dbReference type="ARBA" id="ARBA00023163"/>
    </source>
</evidence>
<keyword evidence="7" id="KW-0804">Transcription</keyword>
<keyword evidence="2" id="KW-0479">Metal-binding</keyword>
<evidence type="ECO:0000256" key="3">
    <source>
        <dbReference type="ARBA" id="ARBA00022771"/>
    </source>
</evidence>
<dbReference type="GO" id="GO:0003677">
    <property type="term" value="F:DNA binding"/>
    <property type="evidence" value="ECO:0007669"/>
    <property type="project" value="UniProtKB-KW"/>
</dbReference>
<evidence type="ECO:0000313" key="13">
    <source>
        <dbReference type="Proteomes" id="UP001367508"/>
    </source>
</evidence>
<feature type="region of interest" description="Disordered" evidence="10">
    <location>
        <begin position="249"/>
        <end position="269"/>
    </location>
</feature>
<evidence type="ECO:0000259" key="11">
    <source>
        <dbReference type="PROSITE" id="PS51141"/>
    </source>
</evidence>
<dbReference type="InterPro" id="IPR004333">
    <property type="entry name" value="SBP_dom"/>
</dbReference>
<feature type="compositionally biased region" description="Basic and acidic residues" evidence="10">
    <location>
        <begin position="36"/>
        <end position="54"/>
    </location>
</feature>
<comment type="caution">
    <text evidence="12">The sequence shown here is derived from an EMBL/GenBank/DDBJ whole genome shotgun (WGS) entry which is preliminary data.</text>
</comment>
<reference evidence="12 13" key="1">
    <citation type="submission" date="2024-01" db="EMBL/GenBank/DDBJ databases">
        <title>The genomes of 5 underutilized Papilionoideae crops provide insights into root nodulation and disease resistanc.</title>
        <authorList>
            <person name="Jiang F."/>
        </authorList>
    </citation>
    <scope>NUCLEOTIDE SEQUENCE [LARGE SCALE GENOMIC DNA]</scope>
    <source>
        <strain evidence="12">LVBAO_FW01</strain>
        <tissue evidence="12">Leaves</tissue>
    </source>
</reference>
<evidence type="ECO:0000256" key="1">
    <source>
        <dbReference type="ARBA" id="ARBA00004123"/>
    </source>
</evidence>
<feature type="domain" description="SBP-type" evidence="11">
    <location>
        <begin position="74"/>
        <end position="151"/>
    </location>
</feature>
<keyword evidence="3 9" id="KW-0863">Zinc-finger</keyword>
<dbReference type="PANTHER" id="PTHR31251:SF93">
    <property type="entry name" value="TRANSCRIPTION FACTOR SBP FAMILY-RELATED"/>
    <property type="match status" value="1"/>
</dbReference>
<dbReference type="Gene3D" id="4.10.1100.10">
    <property type="entry name" value="Transcription factor, SBP-box domain"/>
    <property type="match status" value="1"/>
</dbReference>
<accession>A0AAN9QHZ7</accession>
<evidence type="ECO:0000256" key="6">
    <source>
        <dbReference type="ARBA" id="ARBA00023125"/>
    </source>
</evidence>
<comment type="subcellular location">
    <subcellularLocation>
        <location evidence="1">Nucleus</location>
    </subcellularLocation>
</comment>